<dbReference type="InterPro" id="IPR000843">
    <property type="entry name" value="HTH_LacI"/>
</dbReference>
<dbReference type="PANTHER" id="PTHR30146:SF153">
    <property type="entry name" value="LACTOSE OPERON REPRESSOR"/>
    <property type="match status" value="1"/>
</dbReference>
<comment type="caution">
    <text evidence="5">The sequence shown here is derived from an EMBL/GenBank/DDBJ whole genome shotgun (WGS) entry which is preliminary data.</text>
</comment>
<reference evidence="6" key="3">
    <citation type="submission" date="2016-02" db="EMBL/GenBank/DDBJ databases">
        <title>Draft genome of pathogenic Streptomyces sp. in Japan.</title>
        <authorList>
            <person name="Tomihama T."/>
            <person name="Ikenaga M."/>
            <person name="Sakai M."/>
            <person name="Okubo T."/>
            <person name="Ikeda S."/>
        </authorList>
    </citation>
    <scope>NUCLEOTIDE SEQUENCE [LARGE SCALE GENOMIC DNA]</scope>
    <source>
        <strain evidence="6">S58</strain>
    </source>
</reference>
<dbReference type="SUPFAM" id="SSF53822">
    <property type="entry name" value="Periplasmic binding protein-like I"/>
    <property type="match status" value="1"/>
</dbReference>
<dbReference type="Gene3D" id="1.10.260.40">
    <property type="entry name" value="lambda repressor-like DNA-binding domains"/>
    <property type="match status" value="1"/>
</dbReference>
<sequence length="353" mass="38731">MRSSRVWQRPTLDAVATHAGVSTATVSNALNGTGRLSEATRQRVLAAARELGYAPVGTTRTLARGGTGVLGLTMTAYGDLPVAYTEIPYYAQLALSATAAAHERGFLLMVMPNSLSRWMWLNAPVDGVVHMDPRADDPVRALLRERGVPIVCDGRPPQPHWCDAWVDTDHDTGLRLLLDHLTESGARRIGLSLPVHDAAYPRLVERAYASWCAEHGLPRLVEEYASVPDYFRAEREAVGRLLDREPRPDAVIGVYSDSGHNILAATRRHGLRVPQDLLVACISEDADYATTVPPVTTLSLRPDRLGEEAIDLLISLVNGRAGVDRRRLVQPVLFPRRSSGPATARRRRRPSAR</sequence>
<dbReference type="GO" id="GO:0003700">
    <property type="term" value="F:DNA-binding transcription factor activity"/>
    <property type="evidence" value="ECO:0007669"/>
    <property type="project" value="TreeGrafter"/>
</dbReference>
<dbReference type="Proteomes" id="UP000067448">
    <property type="component" value="Unassembled WGS sequence"/>
</dbReference>
<dbReference type="CDD" id="cd01392">
    <property type="entry name" value="HTH_LacI"/>
    <property type="match status" value="1"/>
</dbReference>
<organism evidence="5 6">
    <name type="scientific">Streptomyces scabiei</name>
    <dbReference type="NCBI Taxonomy" id="1930"/>
    <lineage>
        <taxon>Bacteria</taxon>
        <taxon>Bacillati</taxon>
        <taxon>Actinomycetota</taxon>
        <taxon>Actinomycetes</taxon>
        <taxon>Kitasatosporales</taxon>
        <taxon>Streptomycetaceae</taxon>
        <taxon>Streptomyces</taxon>
    </lineage>
</organism>
<dbReference type="SMART" id="SM00354">
    <property type="entry name" value="HTH_LACI"/>
    <property type="match status" value="1"/>
</dbReference>
<dbReference type="SUPFAM" id="SSF47413">
    <property type="entry name" value="lambda repressor-like DNA-binding domains"/>
    <property type="match status" value="1"/>
</dbReference>
<keyword evidence="3" id="KW-0804">Transcription</keyword>
<dbReference type="EMBL" id="BCMM01000001">
    <property type="protein sequence ID" value="GAQ59815.1"/>
    <property type="molecule type" value="Genomic_DNA"/>
</dbReference>
<proteinExistence type="predicted"/>
<feature type="domain" description="HTH lacI-type" evidence="4">
    <location>
        <begin position="10"/>
        <end position="64"/>
    </location>
</feature>
<dbReference type="InterPro" id="IPR046335">
    <property type="entry name" value="LacI/GalR-like_sensor"/>
</dbReference>
<dbReference type="Gene3D" id="3.40.50.2300">
    <property type="match status" value="2"/>
</dbReference>
<keyword evidence="1" id="KW-0805">Transcription regulation</keyword>
<dbReference type="InterPro" id="IPR028082">
    <property type="entry name" value="Peripla_BP_I"/>
</dbReference>
<dbReference type="RefSeq" id="WP_059078003.1">
    <property type="nucleotide sequence ID" value="NZ_BCMM01000001.1"/>
</dbReference>
<dbReference type="PANTHER" id="PTHR30146">
    <property type="entry name" value="LACI-RELATED TRANSCRIPTIONAL REPRESSOR"/>
    <property type="match status" value="1"/>
</dbReference>
<dbReference type="GO" id="GO:0000976">
    <property type="term" value="F:transcription cis-regulatory region binding"/>
    <property type="evidence" value="ECO:0007669"/>
    <property type="project" value="TreeGrafter"/>
</dbReference>
<dbReference type="AlphaFoldDB" id="A0A100JHU7"/>
<evidence type="ECO:0000256" key="1">
    <source>
        <dbReference type="ARBA" id="ARBA00023015"/>
    </source>
</evidence>
<keyword evidence="2" id="KW-0238">DNA-binding</keyword>
<reference evidence="5 6" key="2">
    <citation type="journal article" date="2016" name="Genome Announc.">
        <title>Draft Genome Sequences of Streptomyces scabiei S58, Streptomyces turgidiscabies T45, and Streptomyces acidiscabies a10, the Pathogens of Potato Common Scab, Isolated in Japan.</title>
        <authorList>
            <person name="Tomihama T."/>
            <person name="Nishi Y."/>
            <person name="Sakai M."/>
            <person name="Ikenaga M."/>
            <person name="Okubo T."/>
            <person name="Ikeda S."/>
        </authorList>
    </citation>
    <scope>NUCLEOTIDE SEQUENCE [LARGE SCALE GENOMIC DNA]</scope>
    <source>
        <strain evidence="5 6">S58</strain>
    </source>
</reference>
<dbReference type="Pfam" id="PF13377">
    <property type="entry name" value="Peripla_BP_3"/>
    <property type="match status" value="1"/>
</dbReference>
<protein>
    <submittedName>
        <fullName evidence="5">HTH-type transcriptional repressor PurR</fullName>
    </submittedName>
</protein>
<dbReference type="InterPro" id="IPR010982">
    <property type="entry name" value="Lambda_DNA-bd_dom_sf"/>
</dbReference>
<name>A0A100JHU7_STRSC</name>
<evidence type="ECO:0000313" key="5">
    <source>
        <dbReference type="EMBL" id="GAQ59815.1"/>
    </source>
</evidence>
<evidence type="ECO:0000256" key="2">
    <source>
        <dbReference type="ARBA" id="ARBA00023125"/>
    </source>
</evidence>
<dbReference type="CDD" id="cd06267">
    <property type="entry name" value="PBP1_LacI_sugar_binding-like"/>
    <property type="match status" value="1"/>
</dbReference>
<evidence type="ECO:0000259" key="4">
    <source>
        <dbReference type="PROSITE" id="PS50932"/>
    </source>
</evidence>
<gene>
    <name evidence="5" type="primary">purR_1</name>
    <name evidence="5" type="ORF">SsS58_00153</name>
</gene>
<dbReference type="Pfam" id="PF00356">
    <property type="entry name" value="LacI"/>
    <property type="match status" value="1"/>
</dbReference>
<reference evidence="6" key="1">
    <citation type="submission" date="2015-11" db="EMBL/GenBank/DDBJ databases">
        <authorList>
            <consortium name="Cross-ministerial Strategic Innovation Promotion Program (SIP) consortium"/>
            <person name="Tomihama T."/>
            <person name="Ikenaga M."/>
            <person name="Sakai M."/>
            <person name="Okubo T."/>
            <person name="Ikeda S."/>
        </authorList>
    </citation>
    <scope>NUCLEOTIDE SEQUENCE [LARGE SCALE GENOMIC DNA]</scope>
    <source>
        <strain evidence="6">S58</strain>
    </source>
</reference>
<dbReference type="PROSITE" id="PS50932">
    <property type="entry name" value="HTH_LACI_2"/>
    <property type="match status" value="1"/>
</dbReference>
<dbReference type="OrthoDB" id="252678at2"/>
<evidence type="ECO:0000256" key="3">
    <source>
        <dbReference type="ARBA" id="ARBA00023163"/>
    </source>
</evidence>
<accession>A0A100JHU7</accession>
<evidence type="ECO:0000313" key="6">
    <source>
        <dbReference type="Proteomes" id="UP000067448"/>
    </source>
</evidence>